<dbReference type="Gene3D" id="2.60.120.10">
    <property type="entry name" value="Jelly Rolls"/>
    <property type="match status" value="1"/>
</dbReference>
<dbReference type="InterPro" id="IPR000595">
    <property type="entry name" value="cNMP-bd_dom"/>
</dbReference>
<evidence type="ECO:0000313" key="2">
    <source>
        <dbReference type="Proteomes" id="UP000620550"/>
    </source>
</evidence>
<sequence length="201" mass="23518">MDKAGYNLVGSRFYTYYSEKGGLTDEQFELLKPYFSFRTVPHNTFLLRAGELSHYAFFVEQGLLQSFSLDEKGGEHILQFAPENWIISDRASQYFNKASDYYIKAIEHSTIVFIQPEFMENASSWSSAFACFLENSLQRNIYIQQKRINSLLAMTAKERYLSFMEMYPSLLLRVPQWMIASYLGITPESLSRVRRELLNDR</sequence>
<name>A0ABQ3HSC3_9SPHI</name>
<dbReference type="InterPro" id="IPR014710">
    <property type="entry name" value="RmlC-like_jellyroll"/>
</dbReference>
<dbReference type="Proteomes" id="UP000620550">
    <property type="component" value="Unassembled WGS sequence"/>
</dbReference>
<reference evidence="2" key="1">
    <citation type="journal article" date="2019" name="Int. J. Syst. Evol. Microbiol.">
        <title>The Global Catalogue of Microorganisms (GCM) 10K type strain sequencing project: providing services to taxonomists for standard genome sequencing and annotation.</title>
        <authorList>
            <consortium name="The Broad Institute Genomics Platform"/>
            <consortium name="The Broad Institute Genome Sequencing Center for Infectious Disease"/>
            <person name="Wu L."/>
            <person name="Ma J."/>
        </authorList>
    </citation>
    <scope>NUCLEOTIDE SEQUENCE [LARGE SCALE GENOMIC DNA]</scope>
    <source>
        <strain evidence="2">CGMCC 1.12966</strain>
    </source>
</reference>
<organism evidence="1 2">
    <name type="scientific">Sphingobacterium griseoflavum</name>
    <dbReference type="NCBI Taxonomy" id="1474952"/>
    <lineage>
        <taxon>Bacteria</taxon>
        <taxon>Pseudomonadati</taxon>
        <taxon>Bacteroidota</taxon>
        <taxon>Sphingobacteriia</taxon>
        <taxon>Sphingobacteriales</taxon>
        <taxon>Sphingobacteriaceae</taxon>
        <taxon>Sphingobacterium</taxon>
    </lineage>
</organism>
<dbReference type="CDD" id="cd00038">
    <property type="entry name" value="CAP_ED"/>
    <property type="match status" value="1"/>
</dbReference>
<evidence type="ECO:0000313" key="1">
    <source>
        <dbReference type="EMBL" id="GHE29220.1"/>
    </source>
</evidence>
<comment type="caution">
    <text evidence="1">The sequence shown here is derived from an EMBL/GenBank/DDBJ whole genome shotgun (WGS) entry which is preliminary data.</text>
</comment>
<protein>
    <submittedName>
        <fullName evidence="1">Cyclic nucleotide-binding protein</fullName>
    </submittedName>
</protein>
<proteinExistence type="predicted"/>
<dbReference type="EMBL" id="BNAF01000003">
    <property type="protein sequence ID" value="GHE29220.1"/>
    <property type="molecule type" value="Genomic_DNA"/>
</dbReference>
<dbReference type="RefSeq" id="WP_189625519.1">
    <property type="nucleotide sequence ID" value="NZ_BNAF01000003.1"/>
</dbReference>
<accession>A0ABQ3HSC3</accession>
<dbReference type="SUPFAM" id="SSF51206">
    <property type="entry name" value="cAMP-binding domain-like"/>
    <property type="match status" value="1"/>
</dbReference>
<gene>
    <name evidence="1" type="ORF">GCM10017764_09920</name>
</gene>
<keyword evidence="2" id="KW-1185">Reference proteome</keyword>
<dbReference type="InterPro" id="IPR018490">
    <property type="entry name" value="cNMP-bd_dom_sf"/>
</dbReference>